<dbReference type="AlphaFoldDB" id="B7GCF1"/>
<gene>
    <name evidence="1" type="ORF">PHATRDRAFT_49952</name>
</gene>
<reference evidence="1 2" key="1">
    <citation type="journal article" date="2008" name="Nature">
        <title>The Phaeodactylum genome reveals the evolutionary history of diatom genomes.</title>
        <authorList>
            <person name="Bowler C."/>
            <person name="Allen A.E."/>
            <person name="Badger J.H."/>
            <person name="Grimwood J."/>
            <person name="Jabbari K."/>
            <person name="Kuo A."/>
            <person name="Maheswari U."/>
            <person name="Martens C."/>
            <person name="Maumus F."/>
            <person name="Otillar R.P."/>
            <person name="Rayko E."/>
            <person name="Salamov A."/>
            <person name="Vandepoele K."/>
            <person name="Beszteri B."/>
            <person name="Gruber A."/>
            <person name="Heijde M."/>
            <person name="Katinka M."/>
            <person name="Mock T."/>
            <person name="Valentin K."/>
            <person name="Verret F."/>
            <person name="Berges J.A."/>
            <person name="Brownlee C."/>
            <person name="Cadoret J.P."/>
            <person name="Chiovitti A."/>
            <person name="Choi C.J."/>
            <person name="Coesel S."/>
            <person name="De Martino A."/>
            <person name="Detter J.C."/>
            <person name="Durkin C."/>
            <person name="Falciatore A."/>
            <person name="Fournet J."/>
            <person name="Haruta M."/>
            <person name="Huysman M.J."/>
            <person name="Jenkins B.D."/>
            <person name="Jiroutova K."/>
            <person name="Jorgensen R.E."/>
            <person name="Joubert Y."/>
            <person name="Kaplan A."/>
            <person name="Kroger N."/>
            <person name="Kroth P.G."/>
            <person name="La Roche J."/>
            <person name="Lindquist E."/>
            <person name="Lommer M."/>
            <person name="Martin-Jezequel V."/>
            <person name="Lopez P.J."/>
            <person name="Lucas S."/>
            <person name="Mangogna M."/>
            <person name="McGinnis K."/>
            <person name="Medlin L.K."/>
            <person name="Montsant A."/>
            <person name="Oudot-Le Secq M.P."/>
            <person name="Napoli C."/>
            <person name="Obornik M."/>
            <person name="Parker M.S."/>
            <person name="Petit J.L."/>
            <person name="Porcel B.M."/>
            <person name="Poulsen N."/>
            <person name="Robison M."/>
            <person name="Rychlewski L."/>
            <person name="Rynearson T.A."/>
            <person name="Schmutz J."/>
            <person name="Shapiro H."/>
            <person name="Siaut M."/>
            <person name="Stanley M."/>
            <person name="Sussman M.R."/>
            <person name="Taylor A.R."/>
            <person name="Vardi A."/>
            <person name="von Dassow P."/>
            <person name="Vyverman W."/>
            <person name="Willis A."/>
            <person name="Wyrwicz L.S."/>
            <person name="Rokhsar D.S."/>
            <person name="Weissenbach J."/>
            <person name="Armbrust E.V."/>
            <person name="Green B.R."/>
            <person name="Van de Peer Y."/>
            <person name="Grigoriev I.V."/>
        </authorList>
    </citation>
    <scope>NUCLEOTIDE SEQUENCE [LARGE SCALE GENOMIC DNA]</scope>
    <source>
        <strain evidence="1 2">CCAP 1055/1</strain>
    </source>
</reference>
<dbReference type="PANTHER" id="PTHR37612">
    <property type="entry name" value="FIBROIN HEAVY CHAIN FIB-H LIKE PROTEIN"/>
    <property type="match status" value="1"/>
</dbReference>
<dbReference type="PANTHER" id="PTHR37612:SF19">
    <property type="entry name" value="FIBROIN HEAVY CHAIN FIB-H LIKE PROTEIN"/>
    <property type="match status" value="1"/>
</dbReference>
<name>B7GCF1_PHATC</name>
<proteinExistence type="predicted"/>
<evidence type="ECO:0000313" key="2">
    <source>
        <dbReference type="Proteomes" id="UP000000759"/>
    </source>
</evidence>
<dbReference type="EMBL" id="CM000627">
    <property type="protein sequence ID" value="EEC43759.1"/>
    <property type="molecule type" value="Genomic_DNA"/>
</dbReference>
<dbReference type="InParanoid" id="B7GCF1"/>
<dbReference type="RefSeq" id="XP_002184700.1">
    <property type="nucleotide sequence ID" value="XM_002184664.1"/>
</dbReference>
<sequence>MEAHSFAKFPYTLAPAAGVAGTGLDACVTAAGAGGVCGACIGIGAGPDRLSSSRFIEAHSLAKFPYTLAPAAGVAGTGFDACDTAAGAGGARGAGIGIGTGLDACVTAAGAGRACGAGIGIGAGPDRLSSSRFIEAHSLAKFPYTLAPAAGVAGTGLDACVTAAGAGGVCGACIGIGAGPDRLSSSRFIEAHSFAKFPYTLAPAAGVAGTGLDACVTAAGAGGARGAGIGIGAGPDPLSSSRFIEAHSFAKFPYTLAPADDETGTGLDACVTAAGAGRACGAGIGIGAGPDRLSSSRFIDAHSFAKFPYTLAPAAGVAGTGLDACVTAAGAGGVRGAGIGIGAGPDRLSSSRFIDAHSFAKFPYTLAPAAGVAGTGLDACDTAAGAGGVRGAGIGIGAGPDRLSSSRFIDAHSFAKFPYTLAPAAGVAGTGLDACDTAAGAGGVRGAGIGIGAGPDRLSSSRFIDAHSLAKFLYSL</sequence>
<dbReference type="Proteomes" id="UP000000759">
    <property type="component" value="Chromosome 25"/>
</dbReference>
<dbReference type="PaxDb" id="2850-Phatr49952"/>
<dbReference type="GeneID" id="7198645"/>
<dbReference type="InterPro" id="IPR052258">
    <property type="entry name" value="Diverse_Func_Domain-Protein"/>
</dbReference>
<protein>
    <submittedName>
        <fullName evidence="1">Uncharacterized protein</fullName>
    </submittedName>
</protein>
<keyword evidence="2" id="KW-1185">Reference proteome</keyword>
<dbReference type="KEGG" id="pti:PHATRDRAFT_49952"/>
<organism evidence="1 2">
    <name type="scientific">Phaeodactylum tricornutum (strain CCAP 1055/1)</name>
    <dbReference type="NCBI Taxonomy" id="556484"/>
    <lineage>
        <taxon>Eukaryota</taxon>
        <taxon>Sar</taxon>
        <taxon>Stramenopiles</taxon>
        <taxon>Ochrophyta</taxon>
        <taxon>Bacillariophyta</taxon>
        <taxon>Bacillariophyceae</taxon>
        <taxon>Bacillariophycidae</taxon>
        <taxon>Naviculales</taxon>
        <taxon>Phaeodactylaceae</taxon>
        <taxon>Phaeodactylum</taxon>
    </lineage>
</organism>
<reference evidence="2" key="2">
    <citation type="submission" date="2008-08" db="EMBL/GenBank/DDBJ databases">
        <authorList>
            <consortium name="Diatom Consortium"/>
            <person name="Grigoriev I."/>
            <person name="Grimwood J."/>
            <person name="Kuo A."/>
            <person name="Otillar R.P."/>
            <person name="Salamov A."/>
            <person name="Detter J.C."/>
            <person name="Lindquist E."/>
            <person name="Shapiro H."/>
            <person name="Lucas S."/>
            <person name="Glavina del Rio T."/>
            <person name="Pitluck S."/>
            <person name="Rokhsar D."/>
            <person name="Bowler C."/>
        </authorList>
    </citation>
    <scope>GENOME REANNOTATION</scope>
    <source>
        <strain evidence="2">CCAP 1055/1</strain>
    </source>
</reference>
<evidence type="ECO:0000313" key="1">
    <source>
        <dbReference type="EMBL" id="EEC43759.1"/>
    </source>
</evidence>
<accession>B7GCF1</accession>